<reference evidence="2 3" key="1">
    <citation type="journal article" date="2014" name="PLoS Genet.">
        <title>Phylogenetically driven sequencing of extremely halophilic archaea reveals strategies for static and dynamic osmo-response.</title>
        <authorList>
            <person name="Becker E.A."/>
            <person name="Seitzer P.M."/>
            <person name="Tritt A."/>
            <person name="Larsen D."/>
            <person name="Krusor M."/>
            <person name="Yao A.I."/>
            <person name="Wu D."/>
            <person name="Madern D."/>
            <person name="Eisen J.A."/>
            <person name="Darling A.E."/>
            <person name="Facciotti M.T."/>
        </authorList>
    </citation>
    <scope>NUCLEOTIDE SEQUENCE [LARGE SCALE GENOMIC DNA]</scope>
    <source>
        <strain evidence="2 3">JCM 10990</strain>
    </source>
</reference>
<protein>
    <submittedName>
        <fullName evidence="2">Uncharacterized protein</fullName>
    </submittedName>
</protein>
<dbReference type="EMBL" id="AOIN01000082">
    <property type="protein sequence ID" value="ELY96642.1"/>
    <property type="molecule type" value="Genomic_DNA"/>
</dbReference>
<dbReference type="STRING" id="1227492.C482_15478"/>
<evidence type="ECO:0000313" key="3">
    <source>
        <dbReference type="Proteomes" id="UP000011693"/>
    </source>
</evidence>
<accession>M0AFJ2</accession>
<comment type="caution">
    <text evidence="2">The sequence shown here is derived from an EMBL/GenBank/DDBJ whole genome shotgun (WGS) entry which is preliminary data.</text>
</comment>
<evidence type="ECO:0000256" key="1">
    <source>
        <dbReference type="SAM" id="MobiDB-lite"/>
    </source>
</evidence>
<gene>
    <name evidence="2" type="ORF">C482_15478</name>
</gene>
<proteinExistence type="predicted"/>
<dbReference type="Proteomes" id="UP000011693">
    <property type="component" value="Unassembled WGS sequence"/>
</dbReference>
<keyword evidence="3" id="KW-1185">Reference proteome</keyword>
<dbReference type="OrthoDB" id="197166at2157"/>
<sequence length="180" mass="20097">MTDEFPSPFSGGSTDERTDIKPGDIVLDLAQGRPMHVLEQYENDDGEFGDAQEWSDENDYELTENYANDRLGASKSDAVFECVYCSNIKSEPNKTYAFPESRLGRVETEAADGGRQVFDRIVTQVLEELFLRAAEDDEQAVDVVERYVKDASAQLDSKIPITSVHEARELAEVAQFGGEE</sequence>
<organism evidence="2 3">
    <name type="scientific">Natrialba chahannaoensis JCM 10990</name>
    <dbReference type="NCBI Taxonomy" id="1227492"/>
    <lineage>
        <taxon>Archaea</taxon>
        <taxon>Methanobacteriati</taxon>
        <taxon>Methanobacteriota</taxon>
        <taxon>Stenosarchaea group</taxon>
        <taxon>Halobacteria</taxon>
        <taxon>Halobacteriales</taxon>
        <taxon>Natrialbaceae</taxon>
        <taxon>Natrialba</taxon>
    </lineage>
</organism>
<dbReference type="PATRIC" id="fig|1227492.4.peg.3071"/>
<name>M0AFJ2_9EURY</name>
<feature type="region of interest" description="Disordered" evidence="1">
    <location>
        <begin position="1"/>
        <end position="22"/>
    </location>
</feature>
<dbReference type="AlphaFoldDB" id="M0AFJ2"/>
<evidence type="ECO:0000313" key="2">
    <source>
        <dbReference type="EMBL" id="ELY96642.1"/>
    </source>
</evidence>
<dbReference type="RefSeq" id="WP_006168584.1">
    <property type="nucleotide sequence ID" value="NZ_AOIN01000082.1"/>
</dbReference>